<gene>
    <name evidence="2" type="ORF">AA2016_5935</name>
</gene>
<organism evidence="2 3">
    <name type="scientific">Aminobacter aminovorans</name>
    <name type="common">Chelatobacter heintzii</name>
    <dbReference type="NCBI Taxonomy" id="83263"/>
    <lineage>
        <taxon>Bacteria</taxon>
        <taxon>Pseudomonadati</taxon>
        <taxon>Pseudomonadota</taxon>
        <taxon>Alphaproteobacteria</taxon>
        <taxon>Hyphomicrobiales</taxon>
        <taxon>Phyllobacteriaceae</taxon>
        <taxon>Aminobacter</taxon>
    </lineage>
</organism>
<dbReference type="EMBL" id="CP015006">
    <property type="protein sequence ID" value="AMS44840.1"/>
    <property type="molecule type" value="Genomic_DNA"/>
</dbReference>
<dbReference type="Proteomes" id="UP000075755">
    <property type="component" value="Plasmid pAA01"/>
</dbReference>
<evidence type="ECO:0000313" key="2">
    <source>
        <dbReference type="EMBL" id="AMS44840.1"/>
    </source>
</evidence>
<sequence>MTEPPRQQGMRKMLRSLSEDVVVNIKDRLRDMRHLVRSSRHDNPGGPRRPQMAEPFAPPPEIERLLGRAASVVDDTLTVAETVSRTLLPMVRTGDSARLHGFDTYFATGRSATVEGERLFRRDLYAAFKAMPRKAVGDGLPLHEAGFSQAHLAVRKKHGGLLTAMHIASPESRLEAVAAVAAATFVELLACQPRSGDEAMVPALVPLAPMVLAAAILTLSPSGMSDADLLEATGMAVDARRERILRALDGANPANELGAIFRVLLAHLP</sequence>
<evidence type="ECO:0000313" key="3">
    <source>
        <dbReference type="Proteomes" id="UP000075755"/>
    </source>
</evidence>
<keyword evidence="2" id="KW-0614">Plasmid</keyword>
<evidence type="ECO:0000256" key="1">
    <source>
        <dbReference type="SAM" id="MobiDB-lite"/>
    </source>
</evidence>
<proteinExistence type="predicted"/>
<accession>A0AAC8YUR2</accession>
<dbReference type="KEGG" id="aak:AA2016_5935"/>
<reference evidence="2 3" key="1">
    <citation type="submission" date="2016-03" db="EMBL/GenBank/DDBJ databases">
        <title>Complete genome of Aminobacter aminovorans KCTC 2477.</title>
        <authorList>
            <person name="Kim K.M."/>
        </authorList>
    </citation>
    <scope>NUCLEOTIDE SEQUENCE [LARGE SCALE GENOMIC DNA]</scope>
    <source>
        <strain evidence="2 3">KCTC 2477</strain>
        <plasmid evidence="2 3">pAA01</plasmid>
    </source>
</reference>
<geneLocation type="plasmid" evidence="2 3">
    <name>pAA01</name>
</geneLocation>
<dbReference type="AlphaFoldDB" id="A0AAC8YUR2"/>
<protein>
    <submittedName>
        <fullName evidence="2">Uncharacterized protein</fullName>
    </submittedName>
</protein>
<name>A0AAC8YUR2_AMIAI</name>
<feature type="region of interest" description="Disordered" evidence="1">
    <location>
        <begin position="35"/>
        <end position="58"/>
    </location>
</feature>